<keyword evidence="6 10" id="KW-0456">Lyase</keyword>
<evidence type="ECO:0000256" key="6">
    <source>
        <dbReference type="ARBA" id="ARBA00023239"/>
    </source>
</evidence>
<comment type="caution">
    <text evidence="11">The sequence shown here is derived from an EMBL/GenBank/DDBJ whole genome shotgun (WGS) entry which is preliminary data.</text>
</comment>
<feature type="binding site" evidence="9">
    <location>
        <begin position="76"/>
        <end position="79"/>
    </location>
    <ligand>
        <name>substrate</name>
    </ligand>
</feature>
<dbReference type="InterPro" id="IPR036704">
    <property type="entry name" value="RraA/RraA-like_sf"/>
</dbReference>
<dbReference type="Gene3D" id="3.50.30.40">
    <property type="entry name" value="Ribonuclease E inhibitor RraA/RraA-like"/>
    <property type="match status" value="1"/>
</dbReference>
<dbReference type="GO" id="GO:0046872">
    <property type="term" value="F:metal ion binding"/>
    <property type="evidence" value="ECO:0007669"/>
    <property type="project" value="UniProtKB-KW"/>
</dbReference>
<dbReference type="GO" id="GO:0008428">
    <property type="term" value="F:ribonuclease inhibitor activity"/>
    <property type="evidence" value="ECO:0007669"/>
    <property type="project" value="InterPro"/>
</dbReference>
<feature type="binding site" evidence="9">
    <location>
        <position position="98"/>
    </location>
    <ligand>
        <name>substrate</name>
    </ligand>
</feature>
<dbReference type="NCBIfam" id="NF006875">
    <property type="entry name" value="PRK09372.1"/>
    <property type="match status" value="1"/>
</dbReference>
<dbReference type="Proteomes" id="UP000280346">
    <property type="component" value="Unassembled WGS sequence"/>
</dbReference>
<evidence type="ECO:0000256" key="1">
    <source>
        <dbReference type="ARBA" id="ARBA00001342"/>
    </source>
</evidence>
<comment type="catalytic activity">
    <reaction evidence="8 10">
        <text>oxaloacetate + H(+) = pyruvate + CO2</text>
        <dbReference type="Rhea" id="RHEA:15641"/>
        <dbReference type="ChEBI" id="CHEBI:15361"/>
        <dbReference type="ChEBI" id="CHEBI:15378"/>
        <dbReference type="ChEBI" id="CHEBI:16452"/>
        <dbReference type="ChEBI" id="CHEBI:16526"/>
        <dbReference type="EC" id="4.1.1.112"/>
    </reaction>
</comment>
<proteinExistence type="inferred from homology"/>
<evidence type="ECO:0000256" key="9">
    <source>
        <dbReference type="PIRSR" id="PIRSR605493-1"/>
    </source>
</evidence>
<dbReference type="SUPFAM" id="SSF89562">
    <property type="entry name" value="RraA-like"/>
    <property type="match status" value="1"/>
</dbReference>
<evidence type="ECO:0000256" key="2">
    <source>
        <dbReference type="ARBA" id="ARBA00001968"/>
    </source>
</evidence>
<evidence type="ECO:0000313" key="11">
    <source>
        <dbReference type="EMBL" id="RUQ70691.1"/>
    </source>
</evidence>
<evidence type="ECO:0000256" key="8">
    <source>
        <dbReference type="ARBA" id="ARBA00047973"/>
    </source>
</evidence>
<comment type="function">
    <text evidence="7 10">Catalyzes the aldol cleavage of 4-hydroxy-4-methyl-2-oxoglutarate (HMG) into 2 molecules of pyruvate. Also contains a secondary oxaloacetate (OAA) decarboxylase activity due to the common pyruvate enolate transition state formed following C-C bond cleavage in the retro-aldol and decarboxylation reactions.</text>
</comment>
<name>A0A433J8L2_9PROT</name>
<accession>A0A433J8L2</accession>
<dbReference type="InterPro" id="IPR010203">
    <property type="entry name" value="RraA"/>
</dbReference>
<evidence type="ECO:0000313" key="12">
    <source>
        <dbReference type="Proteomes" id="UP000280346"/>
    </source>
</evidence>
<evidence type="ECO:0000256" key="3">
    <source>
        <dbReference type="ARBA" id="ARBA00008621"/>
    </source>
</evidence>
<dbReference type="EMBL" id="RZIJ01000009">
    <property type="protein sequence ID" value="RUQ70691.1"/>
    <property type="molecule type" value="Genomic_DNA"/>
</dbReference>
<dbReference type="NCBIfam" id="TIGR01935">
    <property type="entry name" value="NOT-MenG"/>
    <property type="match status" value="1"/>
</dbReference>
<keyword evidence="9" id="KW-0460">Magnesium</keyword>
<comment type="cofactor">
    <cofactor evidence="9">
        <name>Mg(2+)</name>
        <dbReference type="ChEBI" id="CHEBI:18420"/>
    </cofactor>
</comment>
<dbReference type="GO" id="GO:0051252">
    <property type="term" value="P:regulation of RNA metabolic process"/>
    <property type="evidence" value="ECO:0007669"/>
    <property type="project" value="InterPro"/>
</dbReference>
<evidence type="ECO:0000256" key="5">
    <source>
        <dbReference type="ARBA" id="ARBA00022723"/>
    </source>
</evidence>
<evidence type="ECO:0000256" key="10">
    <source>
        <dbReference type="RuleBase" id="RU004338"/>
    </source>
</evidence>
<dbReference type="Pfam" id="PF03737">
    <property type="entry name" value="RraA-like"/>
    <property type="match status" value="1"/>
</dbReference>
<dbReference type="GO" id="GO:0047443">
    <property type="term" value="F:4-hydroxy-4-methyl-2-oxoglutarate aldolase activity"/>
    <property type="evidence" value="ECO:0007669"/>
    <property type="project" value="UniProtKB-EC"/>
</dbReference>
<dbReference type="CDD" id="cd16841">
    <property type="entry name" value="RraA_family"/>
    <property type="match status" value="1"/>
</dbReference>
<keyword evidence="12" id="KW-1185">Reference proteome</keyword>
<comment type="similarity">
    <text evidence="3 10">Belongs to the class II aldolase/RraA-like family.</text>
</comment>
<feature type="binding site" evidence="9">
    <location>
        <position position="99"/>
    </location>
    <ligand>
        <name>Mg(2+)</name>
        <dbReference type="ChEBI" id="CHEBI:18420"/>
    </ligand>
</feature>
<dbReference type="AlphaFoldDB" id="A0A433J8L2"/>
<gene>
    <name evidence="11" type="ORF">EJ913_13005</name>
</gene>
<protein>
    <recommendedName>
        <fullName evidence="10">4-hydroxy-4-methyl-2-oxoglutarate aldolase</fullName>
        <shortName evidence="10">HMG aldolase</shortName>
        <ecNumber evidence="10">4.1.1.112</ecNumber>
        <ecNumber evidence="10">4.1.3.17</ecNumber>
    </recommendedName>
    <alternativeName>
        <fullName evidence="10">Oxaloacetate decarboxylase</fullName>
    </alternativeName>
</protein>
<dbReference type="RefSeq" id="WP_126998472.1">
    <property type="nucleotide sequence ID" value="NZ_CP173191.1"/>
</dbReference>
<dbReference type="GO" id="GO:0008948">
    <property type="term" value="F:oxaloacetate decarboxylase activity"/>
    <property type="evidence" value="ECO:0007669"/>
    <property type="project" value="UniProtKB-EC"/>
</dbReference>
<dbReference type="PANTHER" id="PTHR33254:SF4">
    <property type="entry name" value="4-HYDROXY-4-METHYL-2-OXOGLUTARATE ALDOLASE 3-RELATED"/>
    <property type="match status" value="1"/>
</dbReference>
<evidence type="ECO:0000256" key="7">
    <source>
        <dbReference type="ARBA" id="ARBA00025046"/>
    </source>
</evidence>
<dbReference type="EC" id="4.1.1.112" evidence="10"/>
<dbReference type="PANTHER" id="PTHR33254">
    <property type="entry name" value="4-HYDROXY-4-METHYL-2-OXOGLUTARATE ALDOLASE 3-RELATED"/>
    <property type="match status" value="1"/>
</dbReference>
<reference evidence="11 12" key="1">
    <citation type="submission" date="2018-12" db="EMBL/GenBank/DDBJ databases">
        <authorList>
            <person name="Yang Y."/>
        </authorList>
    </citation>
    <scope>NUCLEOTIDE SEQUENCE [LARGE SCALE GENOMIC DNA]</scope>
    <source>
        <strain evidence="11 12">GSF71</strain>
    </source>
</reference>
<dbReference type="OrthoDB" id="9812532at2"/>
<comment type="subunit">
    <text evidence="4 10">Homotrimer.</text>
</comment>
<keyword evidence="5 9" id="KW-0479">Metal-binding</keyword>
<dbReference type="EC" id="4.1.3.17" evidence="10"/>
<sequence>MTFVSTCDLLDRFKDDARVVLPGLRDFGAVTRFSGPVVTVKCFEDNSRVKELLATPGEGRVLVVDGGGSLRCALMGDMIAGSAVRNGWAGVVIWGCVRDVAELATLPLGIRAAAATPRPSVRRDQGLTGLSIALPGAAVEPGDVLFADEDGIVLLTGEQAAGLK</sequence>
<organism evidence="11 12">
    <name type="scientific">Azospirillum doebereinerae</name>
    <dbReference type="NCBI Taxonomy" id="92933"/>
    <lineage>
        <taxon>Bacteria</taxon>
        <taxon>Pseudomonadati</taxon>
        <taxon>Pseudomonadota</taxon>
        <taxon>Alphaproteobacteria</taxon>
        <taxon>Rhodospirillales</taxon>
        <taxon>Azospirillaceae</taxon>
        <taxon>Azospirillum</taxon>
    </lineage>
</organism>
<dbReference type="InterPro" id="IPR005493">
    <property type="entry name" value="RraA/RraA-like"/>
</dbReference>
<comment type="cofactor">
    <cofactor evidence="2 10">
        <name>a divalent metal cation</name>
        <dbReference type="ChEBI" id="CHEBI:60240"/>
    </cofactor>
</comment>
<comment type="catalytic activity">
    <reaction evidence="1 10">
        <text>4-hydroxy-4-methyl-2-oxoglutarate = 2 pyruvate</text>
        <dbReference type="Rhea" id="RHEA:22748"/>
        <dbReference type="ChEBI" id="CHEBI:15361"/>
        <dbReference type="ChEBI" id="CHEBI:58276"/>
        <dbReference type="EC" id="4.1.3.17"/>
    </reaction>
</comment>
<evidence type="ECO:0000256" key="4">
    <source>
        <dbReference type="ARBA" id="ARBA00011233"/>
    </source>
</evidence>